<dbReference type="InterPro" id="IPR017937">
    <property type="entry name" value="Thioredoxin_CS"/>
</dbReference>
<evidence type="ECO:0000256" key="6">
    <source>
        <dbReference type="ARBA" id="ARBA00022737"/>
    </source>
</evidence>
<evidence type="ECO:0000256" key="7">
    <source>
        <dbReference type="ARBA" id="ARBA00022824"/>
    </source>
</evidence>
<evidence type="ECO:0000256" key="8">
    <source>
        <dbReference type="ARBA" id="ARBA00023157"/>
    </source>
</evidence>
<evidence type="ECO:0000256" key="9">
    <source>
        <dbReference type="ARBA" id="ARBA00023235"/>
    </source>
</evidence>
<sequence>MLLLGITTVIVACGFSNALYEGDSSVIDLTANNFKHRVLDSDGIWIVEFYAPWCGHCQSLAPEYEKAAKALKGIVNVGAVNMDEHQSVGAPYNVRGFPTIKIFGADKTKAQDYNGQRTAQGIVDHALSELSSLVRFRLSGRKAGGESPKGDEKDVIELTDSNFENLVIDSDEPWLVEFFAPWCGHCKNLAPHWASAATQLKGKMKLGALDATVHTSMAGQFSIKGFPTIKYFPAGKKSMSDAQDYDGGRTSSDIVSWANSKVAENVPPPEVIQITSEKDLKEACESHPLCIISVLPHIMDCQSKCRNDYIKMLREVGEKFKKHMWGWVWTEAVQQPELEDNLGIGGFGYPAMAALNSRKMKYSILKGSFSADGISEFLRALAYGKGSTLPMKGSVLPKIKEVAPWDGKDAELPPEEDIDLSDVDLGKEEL</sequence>
<dbReference type="Pfam" id="PF00085">
    <property type="entry name" value="Thioredoxin"/>
    <property type="match status" value="2"/>
</dbReference>
<evidence type="ECO:0000256" key="3">
    <source>
        <dbReference type="ARBA" id="ARBA00006347"/>
    </source>
</evidence>
<comment type="catalytic activity">
    <reaction evidence="1">
        <text>Catalyzes the rearrangement of -S-S- bonds in proteins.</text>
        <dbReference type="EC" id="5.3.4.1"/>
    </reaction>
</comment>
<dbReference type="GO" id="GO:0015035">
    <property type="term" value="F:protein-disulfide reductase activity"/>
    <property type="evidence" value="ECO:0007669"/>
    <property type="project" value="TreeGrafter"/>
</dbReference>
<dbReference type="OMA" id="KQKLWGW"/>
<organism evidence="16 17">
    <name type="scientific">Romanomermis culicivorax</name>
    <name type="common">Nematode worm</name>
    <dbReference type="NCBI Taxonomy" id="13658"/>
    <lineage>
        <taxon>Eukaryota</taxon>
        <taxon>Metazoa</taxon>
        <taxon>Ecdysozoa</taxon>
        <taxon>Nematoda</taxon>
        <taxon>Enoplea</taxon>
        <taxon>Dorylaimia</taxon>
        <taxon>Mermithida</taxon>
        <taxon>Mermithoidea</taxon>
        <taxon>Mermithidae</taxon>
        <taxon>Romanomermis</taxon>
    </lineage>
</organism>
<evidence type="ECO:0000256" key="12">
    <source>
        <dbReference type="RuleBase" id="RU004208"/>
    </source>
</evidence>
<dbReference type="PROSITE" id="PS51352">
    <property type="entry name" value="THIOREDOXIN_2"/>
    <property type="match status" value="2"/>
</dbReference>
<evidence type="ECO:0000313" key="16">
    <source>
        <dbReference type="Proteomes" id="UP000887565"/>
    </source>
</evidence>
<accession>A0A915JGP5</accession>
<comment type="similarity">
    <text evidence="3 12">Belongs to the protein disulfide isomerase family.</text>
</comment>
<dbReference type="FunFam" id="3.40.30.10:FF:000032">
    <property type="entry name" value="Protein disulfide-isomerase A6 homolog"/>
    <property type="match status" value="1"/>
</dbReference>
<evidence type="ECO:0000256" key="1">
    <source>
        <dbReference type="ARBA" id="ARBA00001182"/>
    </source>
</evidence>
<evidence type="ECO:0000256" key="11">
    <source>
        <dbReference type="ARBA" id="ARBA00067226"/>
    </source>
</evidence>
<keyword evidence="10" id="KW-0676">Redox-active center</keyword>
<dbReference type="InterPro" id="IPR036249">
    <property type="entry name" value="Thioredoxin-like_sf"/>
</dbReference>
<dbReference type="EC" id="5.3.4.1" evidence="4"/>
<keyword evidence="8" id="KW-1015">Disulfide bond</keyword>
<evidence type="ECO:0000256" key="13">
    <source>
        <dbReference type="SAM" id="MobiDB-lite"/>
    </source>
</evidence>
<dbReference type="NCBIfam" id="TIGR01126">
    <property type="entry name" value="pdi_dom"/>
    <property type="match status" value="2"/>
</dbReference>
<keyword evidence="16" id="KW-1185">Reference proteome</keyword>
<feature type="region of interest" description="Disordered" evidence="13">
    <location>
        <begin position="406"/>
        <end position="430"/>
    </location>
</feature>
<feature type="signal peptide" evidence="14">
    <location>
        <begin position="1"/>
        <end position="18"/>
    </location>
</feature>
<evidence type="ECO:0000259" key="15">
    <source>
        <dbReference type="PROSITE" id="PS51352"/>
    </source>
</evidence>
<dbReference type="SUPFAM" id="SSF52833">
    <property type="entry name" value="Thioredoxin-like"/>
    <property type="match status" value="3"/>
</dbReference>
<dbReference type="Gene3D" id="3.40.30.10">
    <property type="entry name" value="Glutaredoxin"/>
    <property type="match status" value="3"/>
</dbReference>
<comment type="subcellular location">
    <subcellularLocation>
        <location evidence="2">Endoplasmic reticulum lumen</location>
    </subcellularLocation>
</comment>
<proteinExistence type="inferred from homology"/>
<dbReference type="InterPro" id="IPR057305">
    <property type="entry name" value="Thioredox_PDIA6_C"/>
</dbReference>
<dbReference type="WBParaSite" id="nRc.2.0.1.t25282-RA">
    <property type="protein sequence ID" value="nRc.2.0.1.t25282-RA"/>
    <property type="gene ID" value="nRc.2.0.1.g25282"/>
</dbReference>
<dbReference type="Pfam" id="PF24541">
    <property type="entry name" value="Thioredox_PDIA6_C"/>
    <property type="match status" value="1"/>
</dbReference>
<keyword evidence="6" id="KW-0677">Repeat</keyword>
<keyword evidence="9" id="KW-0413">Isomerase</keyword>
<feature type="domain" description="Thioredoxin" evidence="15">
    <location>
        <begin position="147"/>
        <end position="263"/>
    </location>
</feature>
<dbReference type="GO" id="GO:0034976">
    <property type="term" value="P:response to endoplasmic reticulum stress"/>
    <property type="evidence" value="ECO:0007669"/>
    <property type="project" value="TreeGrafter"/>
</dbReference>
<dbReference type="CDD" id="cd03001">
    <property type="entry name" value="PDI_a_P5"/>
    <property type="match status" value="2"/>
</dbReference>
<dbReference type="InterPro" id="IPR013766">
    <property type="entry name" value="Thioredoxin_domain"/>
</dbReference>
<dbReference type="CDD" id="cd02983">
    <property type="entry name" value="P5_C"/>
    <property type="match status" value="1"/>
</dbReference>
<dbReference type="InterPro" id="IPR005788">
    <property type="entry name" value="PDI_thioredoxin-like_dom"/>
</dbReference>
<evidence type="ECO:0000256" key="2">
    <source>
        <dbReference type="ARBA" id="ARBA00004319"/>
    </source>
</evidence>
<feature type="chain" id="PRO_5036835109" description="Protein disulfide-isomerase A6 homolog" evidence="14">
    <location>
        <begin position="19"/>
        <end position="430"/>
    </location>
</feature>
<dbReference type="FunFam" id="3.40.30.10:FF:000050">
    <property type="entry name" value="protein disulfide-isomerase A6 isoform X1"/>
    <property type="match status" value="1"/>
</dbReference>
<dbReference type="PROSITE" id="PS00194">
    <property type="entry name" value="THIOREDOXIN_1"/>
    <property type="match status" value="2"/>
</dbReference>
<dbReference type="Proteomes" id="UP000887565">
    <property type="component" value="Unplaced"/>
</dbReference>
<dbReference type="GO" id="GO:0003756">
    <property type="term" value="F:protein disulfide isomerase activity"/>
    <property type="evidence" value="ECO:0007669"/>
    <property type="project" value="UniProtKB-EC"/>
</dbReference>
<evidence type="ECO:0000256" key="14">
    <source>
        <dbReference type="SAM" id="SignalP"/>
    </source>
</evidence>
<evidence type="ECO:0000256" key="5">
    <source>
        <dbReference type="ARBA" id="ARBA00022729"/>
    </source>
</evidence>
<protein>
    <recommendedName>
        <fullName evidence="11">Protein disulfide-isomerase A6 homolog</fullName>
        <ecNumber evidence="4">5.3.4.1</ecNumber>
    </recommendedName>
</protein>
<evidence type="ECO:0000313" key="17">
    <source>
        <dbReference type="WBParaSite" id="nRc.2.0.1.t25282-RA"/>
    </source>
</evidence>
<feature type="compositionally biased region" description="Acidic residues" evidence="13">
    <location>
        <begin position="412"/>
        <end position="422"/>
    </location>
</feature>
<dbReference type="AlphaFoldDB" id="A0A915JGP5"/>
<evidence type="ECO:0000256" key="10">
    <source>
        <dbReference type="ARBA" id="ARBA00023284"/>
    </source>
</evidence>
<name>A0A915JGP5_ROMCU</name>
<dbReference type="PANTHER" id="PTHR45815">
    <property type="entry name" value="PROTEIN DISULFIDE-ISOMERASE A6"/>
    <property type="match status" value="1"/>
</dbReference>
<evidence type="ECO:0000256" key="4">
    <source>
        <dbReference type="ARBA" id="ARBA00012723"/>
    </source>
</evidence>
<dbReference type="GO" id="GO:0005788">
    <property type="term" value="C:endoplasmic reticulum lumen"/>
    <property type="evidence" value="ECO:0007669"/>
    <property type="project" value="UniProtKB-SubCell"/>
</dbReference>
<keyword evidence="5 14" id="KW-0732">Signal</keyword>
<dbReference type="PRINTS" id="PR00421">
    <property type="entry name" value="THIOREDOXIN"/>
</dbReference>
<feature type="domain" description="Thioredoxin" evidence="15">
    <location>
        <begin position="2"/>
        <end position="132"/>
    </location>
</feature>
<keyword evidence="7" id="KW-0256">Endoplasmic reticulum</keyword>
<reference evidence="17" key="1">
    <citation type="submission" date="2022-11" db="UniProtKB">
        <authorList>
            <consortium name="WormBaseParasite"/>
        </authorList>
    </citation>
    <scope>IDENTIFICATION</scope>
</reference>
<dbReference type="PANTHER" id="PTHR45815:SF3">
    <property type="entry name" value="PROTEIN DISULFIDE-ISOMERASE A6"/>
    <property type="match status" value="1"/>
</dbReference>